<evidence type="ECO:0000313" key="5">
    <source>
        <dbReference type="EMBL" id="TQV71778.1"/>
    </source>
</evidence>
<sequence>MKKLVSILSLVSTLIVSGCAGVSPSVDTPERGNAVALNEYKIGVGDQLNINVWKNNDLSLSVPVRPDGKVSMPLVGDVLAAGQTTEGLSKTVAKQLSGFIRNPQVTVIVTNASSSDFQHRVRITGAVQSALSTSYRDGMTVLDLVLLAGGTNEFAAANKTKLYRKVHGSVKVYPIYLEDILKKGRIETNFDLAPSDIIIVPERSF</sequence>
<accession>A0A545T3K0</accession>
<organism evidence="5 6">
    <name type="scientific">Exilibacterium tricleocarpae</name>
    <dbReference type="NCBI Taxonomy" id="2591008"/>
    <lineage>
        <taxon>Bacteria</taxon>
        <taxon>Pseudomonadati</taxon>
        <taxon>Pseudomonadota</taxon>
        <taxon>Gammaproteobacteria</taxon>
        <taxon>Cellvibrionales</taxon>
        <taxon>Cellvibrionaceae</taxon>
        <taxon>Exilibacterium</taxon>
    </lineage>
</organism>
<dbReference type="GO" id="GO:0015159">
    <property type="term" value="F:polysaccharide transmembrane transporter activity"/>
    <property type="evidence" value="ECO:0007669"/>
    <property type="project" value="InterPro"/>
</dbReference>
<keyword evidence="6" id="KW-1185">Reference proteome</keyword>
<dbReference type="NCBIfam" id="TIGR03027">
    <property type="entry name" value="pepcterm_export"/>
    <property type="match status" value="1"/>
</dbReference>
<dbReference type="Proteomes" id="UP000319732">
    <property type="component" value="Unassembled WGS sequence"/>
</dbReference>
<dbReference type="InterPro" id="IPR017477">
    <property type="entry name" value="PEP-CTERM_polysacc_export"/>
</dbReference>
<gene>
    <name evidence="5" type="ORF">FKG94_19210</name>
</gene>
<dbReference type="InterPro" id="IPR003715">
    <property type="entry name" value="Poly_export_N"/>
</dbReference>
<evidence type="ECO:0000256" key="2">
    <source>
        <dbReference type="SAM" id="SignalP"/>
    </source>
</evidence>
<evidence type="ECO:0000259" key="3">
    <source>
        <dbReference type="Pfam" id="PF02563"/>
    </source>
</evidence>
<dbReference type="PANTHER" id="PTHR33619">
    <property type="entry name" value="POLYSACCHARIDE EXPORT PROTEIN GFCE-RELATED"/>
    <property type="match status" value="1"/>
</dbReference>
<feature type="domain" description="Soluble ligand binding" evidence="4">
    <location>
        <begin position="120"/>
        <end position="169"/>
    </location>
</feature>
<keyword evidence="1 2" id="KW-0732">Signal</keyword>
<name>A0A545T3K0_9GAMM</name>
<dbReference type="Pfam" id="PF10531">
    <property type="entry name" value="SLBB"/>
    <property type="match status" value="1"/>
</dbReference>
<dbReference type="PROSITE" id="PS51257">
    <property type="entry name" value="PROKAR_LIPOPROTEIN"/>
    <property type="match status" value="1"/>
</dbReference>
<dbReference type="Pfam" id="PF02563">
    <property type="entry name" value="Poly_export"/>
    <property type="match status" value="1"/>
</dbReference>
<dbReference type="RefSeq" id="WP_142928554.1">
    <property type="nucleotide sequence ID" value="NZ_ML660099.1"/>
</dbReference>
<evidence type="ECO:0000259" key="4">
    <source>
        <dbReference type="Pfam" id="PF10531"/>
    </source>
</evidence>
<feature type="domain" description="Polysaccharide export protein N-terminal" evidence="3">
    <location>
        <begin position="38"/>
        <end position="110"/>
    </location>
</feature>
<feature type="signal peptide" evidence="2">
    <location>
        <begin position="1"/>
        <end position="20"/>
    </location>
</feature>
<dbReference type="InterPro" id="IPR049712">
    <property type="entry name" value="Poly_export"/>
</dbReference>
<dbReference type="OrthoDB" id="9808421at2"/>
<reference evidence="5 6" key="1">
    <citation type="submission" date="2019-06" db="EMBL/GenBank/DDBJ databases">
        <title>Whole genome sequence for Cellvibrionaceae sp. R142.</title>
        <authorList>
            <person name="Wang G."/>
        </authorList>
    </citation>
    <scope>NUCLEOTIDE SEQUENCE [LARGE SCALE GENOMIC DNA]</scope>
    <source>
        <strain evidence="5 6">R142</strain>
    </source>
</reference>
<dbReference type="Gene3D" id="3.30.1950.10">
    <property type="entry name" value="wza like domain"/>
    <property type="match status" value="1"/>
</dbReference>
<dbReference type="PANTHER" id="PTHR33619:SF3">
    <property type="entry name" value="POLYSACCHARIDE EXPORT PROTEIN GFCE-RELATED"/>
    <property type="match status" value="1"/>
</dbReference>
<proteinExistence type="predicted"/>
<dbReference type="Gene3D" id="3.10.560.10">
    <property type="entry name" value="Outer membrane lipoprotein wza domain like"/>
    <property type="match status" value="1"/>
</dbReference>
<evidence type="ECO:0000256" key="1">
    <source>
        <dbReference type="ARBA" id="ARBA00022729"/>
    </source>
</evidence>
<dbReference type="EMBL" id="VHSG01000020">
    <property type="protein sequence ID" value="TQV71778.1"/>
    <property type="molecule type" value="Genomic_DNA"/>
</dbReference>
<dbReference type="AlphaFoldDB" id="A0A545T3K0"/>
<feature type="chain" id="PRO_5022088199" evidence="2">
    <location>
        <begin position="21"/>
        <end position="205"/>
    </location>
</feature>
<dbReference type="InterPro" id="IPR019554">
    <property type="entry name" value="Soluble_ligand-bd"/>
</dbReference>
<protein>
    <submittedName>
        <fullName evidence="5">Sugar ABC transporter substrate-binding protein</fullName>
    </submittedName>
</protein>
<comment type="caution">
    <text evidence="5">The sequence shown here is derived from an EMBL/GenBank/DDBJ whole genome shotgun (WGS) entry which is preliminary data.</text>
</comment>
<evidence type="ECO:0000313" key="6">
    <source>
        <dbReference type="Proteomes" id="UP000319732"/>
    </source>
</evidence>